<evidence type="ECO:0000313" key="2">
    <source>
        <dbReference type="Proteomes" id="UP000190423"/>
    </source>
</evidence>
<dbReference type="OrthoDB" id="9787585at2"/>
<dbReference type="Proteomes" id="UP000190423">
    <property type="component" value="Unassembled WGS sequence"/>
</dbReference>
<dbReference type="GeneID" id="78316027"/>
<reference evidence="1 2" key="1">
    <citation type="submission" date="2017-02" db="EMBL/GenBank/DDBJ databases">
        <authorList>
            <person name="Peterson S.W."/>
        </authorList>
    </citation>
    <scope>NUCLEOTIDE SEQUENCE [LARGE SCALE GENOMIC DNA]</scope>
    <source>
        <strain evidence="1 2">ATCC BAA-908</strain>
    </source>
</reference>
<sequence length="225" mass="26165">MNVKADVSKDVKEAFFDEFFNEFSKYPFGSMPKRDLECFIFSFMERNGLIEGSCNRDRAYSLGINTTRLNSYMVDSNIKFGKKSDENSVATIILDKQKSQNISYEDNWFIFAEENPVLREDFIQAMKNKGYYTDTSYNKEIIKVKAVAILDFLTETKDENLLKQLASIADFENQKLKDYFISQKTWKDISKDLFVMLKESEKDAITLLMTAAQYSCELLKAKINK</sequence>
<name>A0A1T4JQB1_TREPO</name>
<evidence type="ECO:0000313" key="1">
    <source>
        <dbReference type="EMBL" id="SJZ32344.1"/>
    </source>
</evidence>
<dbReference type="AlphaFoldDB" id="A0A1T4JQB1"/>
<keyword evidence="2" id="KW-1185">Reference proteome</keyword>
<accession>A0A1T4JQB1</accession>
<organism evidence="1 2">
    <name type="scientific">Treponema porcinum</name>
    <dbReference type="NCBI Taxonomy" id="261392"/>
    <lineage>
        <taxon>Bacteria</taxon>
        <taxon>Pseudomonadati</taxon>
        <taxon>Spirochaetota</taxon>
        <taxon>Spirochaetia</taxon>
        <taxon>Spirochaetales</taxon>
        <taxon>Treponemataceae</taxon>
        <taxon>Treponema</taxon>
    </lineage>
</organism>
<dbReference type="EMBL" id="FUWG01000004">
    <property type="protein sequence ID" value="SJZ32344.1"/>
    <property type="molecule type" value="Genomic_DNA"/>
</dbReference>
<dbReference type="RefSeq" id="WP_078932635.1">
    <property type="nucleotide sequence ID" value="NZ_FUWG01000004.1"/>
</dbReference>
<protein>
    <submittedName>
        <fullName evidence="1">Uncharacterized protein</fullName>
    </submittedName>
</protein>
<proteinExistence type="predicted"/>
<gene>
    <name evidence="1" type="ORF">SAMN02745149_00714</name>
</gene>